<evidence type="ECO:0008006" key="4">
    <source>
        <dbReference type="Google" id="ProtNLM"/>
    </source>
</evidence>
<evidence type="ECO:0000313" key="2">
    <source>
        <dbReference type="EMBL" id="MCV2369817.1"/>
    </source>
</evidence>
<organism evidence="2 3">
    <name type="scientific">Roseateles oligotrophus</name>
    <dbReference type="NCBI Taxonomy" id="1769250"/>
    <lineage>
        <taxon>Bacteria</taxon>
        <taxon>Pseudomonadati</taxon>
        <taxon>Pseudomonadota</taxon>
        <taxon>Betaproteobacteria</taxon>
        <taxon>Burkholderiales</taxon>
        <taxon>Sphaerotilaceae</taxon>
        <taxon>Roseateles</taxon>
    </lineage>
</organism>
<reference evidence="2 3" key="1">
    <citation type="submission" date="2021-11" db="EMBL/GenBank/DDBJ databases">
        <authorList>
            <person name="Liang Q."/>
            <person name="Mou H."/>
            <person name="Liu Z."/>
        </authorList>
    </citation>
    <scope>NUCLEOTIDE SEQUENCE [LARGE SCALE GENOMIC DNA]</scope>
    <source>
        <strain evidence="2 3">CHU3</strain>
    </source>
</reference>
<accession>A0ABT2YIB9</accession>
<dbReference type="RefSeq" id="WP_263572398.1">
    <property type="nucleotide sequence ID" value="NZ_JAJIRN010000007.1"/>
</dbReference>
<dbReference type="Proteomes" id="UP001209701">
    <property type="component" value="Unassembled WGS sequence"/>
</dbReference>
<evidence type="ECO:0000256" key="1">
    <source>
        <dbReference type="SAM" id="MobiDB-lite"/>
    </source>
</evidence>
<gene>
    <name evidence="2" type="ORF">LNV07_17180</name>
</gene>
<dbReference type="EMBL" id="JAJIRN010000007">
    <property type="protein sequence ID" value="MCV2369817.1"/>
    <property type="molecule type" value="Genomic_DNA"/>
</dbReference>
<proteinExistence type="predicted"/>
<comment type="caution">
    <text evidence="2">The sequence shown here is derived from an EMBL/GenBank/DDBJ whole genome shotgun (WGS) entry which is preliminary data.</text>
</comment>
<protein>
    <recommendedName>
        <fullName evidence="4">DUF465 domain-containing protein</fullName>
    </recommendedName>
</protein>
<name>A0ABT2YIB9_9BURK</name>
<feature type="region of interest" description="Disordered" evidence="1">
    <location>
        <begin position="1"/>
        <end position="20"/>
    </location>
</feature>
<keyword evidence="3" id="KW-1185">Reference proteome</keyword>
<sequence length="78" mass="9289">MAEKRPAWKRMSQNELERESALVRAKERALRERLRRREQLSGDQQDPLHLRRVEQLRLQVEALGGAAQALRHRAQPRR</sequence>
<evidence type="ECO:0000313" key="3">
    <source>
        <dbReference type="Proteomes" id="UP001209701"/>
    </source>
</evidence>